<proteinExistence type="predicted"/>
<dbReference type="Proteomes" id="UP000264056">
    <property type="component" value="Unassembled WGS sequence"/>
</dbReference>
<dbReference type="AlphaFoldDB" id="A0A372KK41"/>
<protein>
    <recommendedName>
        <fullName evidence="7">DUF1080 domain-containing protein</fullName>
    </recommendedName>
</protein>
<keyword evidence="6" id="KW-1185">Reference proteome</keyword>
<reference evidence="1" key="4">
    <citation type="journal article" date="2019" name="Int. J. Syst. Evol. Microbiol.">
        <title>Streptococcus chenjunshii sp. nov. isolated from feces of Tibetan antelopes.</title>
        <authorList>
            <person name="Tian Z."/>
            <person name="Lu S."/>
            <person name="Jin D."/>
            <person name="Yang J."/>
            <person name="Pu J."/>
            <person name="Lai X.H."/>
            <person name="Bai X.N."/>
            <person name="Wu X.M."/>
            <person name="Li J."/>
            <person name="Wang S."/>
            <person name="Xu J."/>
        </authorList>
    </citation>
    <scope>NUCLEOTIDE SEQUENCE</scope>
    <source>
        <strain evidence="1">Z15</strain>
    </source>
</reference>
<name>A0A372KK41_9STRE</name>
<accession>A0A346NFA5</accession>
<dbReference type="EMBL" id="QVQZ01000023">
    <property type="protein sequence ID" value="RFU52672.1"/>
    <property type="molecule type" value="Genomic_DNA"/>
</dbReference>
<evidence type="ECO:0000313" key="3">
    <source>
        <dbReference type="EMBL" id="RFU52672.1"/>
    </source>
</evidence>
<sequence>MVRFEENNIQAVGSTYSLVKCNHEPVVRVVKDKAIMEDDEPTYAKMLDSDFHDGTIEADVLSRLLPDAPDHARGFIGIAFRIAADDSAFEAFYIRPTNGRAKVQLRRNRATQYFSYPHFKYMHSRESHPGEYEAYADMELDKWIHLKITVQGEKAQLYLHHQKQPVLIVNDLKHGDSRGQIALWVDIGTEGFFKNVKITSLSSL</sequence>
<evidence type="ECO:0000313" key="4">
    <source>
        <dbReference type="Proteomes" id="UP000246115"/>
    </source>
</evidence>
<dbReference type="Gene3D" id="2.60.120.560">
    <property type="entry name" value="Exo-inulinase, domain 1"/>
    <property type="match status" value="1"/>
</dbReference>
<reference evidence="4" key="3">
    <citation type="submission" date="2018-08" db="EMBL/GenBank/DDBJ databases">
        <title>Streptococcus chenjunshii sp. nov., isolated from stools sample of the Tibetan antelope in the Qinghai-Tibet plateau, China.</title>
        <authorList>
            <person name="Tian Z."/>
        </authorList>
    </citation>
    <scope>NUCLEOTIDE SEQUENCE [LARGE SCALE GENOMIC DNA]</scope>
    <source>
        <strain evidence="4">Z15</strain>
    </source>
</reference>
<accession>A0A372KK41</accession>
<dbReference type="Proteomes" id="UP000246115">
    <property type="component" value="Chromosome"/>
</dbReference>
<reference evidence="3 5" key="2">
    <citation type="submission" date="2018-08" db="EMBL/GenBank/DDBJ databases">
        <title>Draft genome of Streptococcus sp. nov. Z1.</title>
        <authorList>
            <person name="Tian Z."/>
        </authorList>
    </citation>
    <scope>NUCLEOTIDE SEQUENCE [LARGE SCALE GENOMIC DNA]</scope>
    <source>
        <strain evidence="3">Z1</strain>
        <strain evidence="5">Z1(2018)</strain>
    </source>
</reference>
<dbReference type="EMBL" id="CP031733">
    <property type="protein sequence ID" value="AXQ79700.1"/>
    <property type="molecule type" value="Genomic_DNA"/>
</dbReference>
<evidence type="ECO:0000313" key="6">
    <source>
        <dbReference type="Proteomes" id="UP000264056"/>
    </source>
</evidence>
<evidence type="ECO:0008006" key="7">
    <source>
        <dbReference type="Google" id="ProtNLM"/>
    </source>
</evidence>
<evidence type="ECO:0000313" key="1">
    <source>
        <dbReference type="EMBL" id="AXQ79700.1"/>
    </source>
</evidence>
<dbReference type="EMBL" id="QVQY01000027">
    <property type="protein sequence ID" value="RFU50444.1"/>
    <property type="molecule type" value="Genomic_DNA"/>
</dbReference>
<dbReference type="OrthoDB" id="118532at2"/>
<reference evidence="2 6" key="1">
    <citation type="submission" date="2018-08" db="EMBL/GenBank/DDBJ databases">
        <title>Draft genome of Streptococcus sp .nov. Z2.</title>
        <authorList>
            <person name="Tian Z."/>
        </authorList>
    </citation>
    <scope>NUCLEOTIDE SEQUENCE [LARGE SCALE GENOMIC DNA]</scope>
    <source>
        <strain evidence="2 6">Z2</strain>
    </source>
</reference>
<dbReference type="RefSeq" id="WP_116878703.1">
    <property type="nucleotide sequence ID" value="NZ_CP031733.1"/>
</dbReference>
<gene>
    <name evidence="1" type="ORF">DDV21_002595</name>
    <name evidence="2" type="ORF">DDV22_08700</name>
    <name evidence="3" type="ORF">DDV23_08540</name>
</gene>
<evidence type="ECO:0000313" key="2">
    <source>
        <dbReference type="EMBL" id="RFU50444.1"/>
    </source>
</evidence>
<dbReference type="Proteomes" id="UP000262901">
    <property type="component" value="Unassembled WGS sequence"/>
</dbReference>
<organism evidence="3 5">
    <name type="scientific">Streptococcus chenjunshii</name>
    <dbReference type="NCBI Taxonomy" id="2173853"/>
    <lineage>
        <taxon>Bacteria</taxon>
        <taxon>Bacillati</taxon>
        <taxon>Bacillota</taxon>
        <taxon>Bacilli</taxon>
        <taxon>Lactobacillales</taxon>
        <taxon>Streptococcaceae</taxon>
        <taxon>Streptococcus</taxon>
    </lineage>
</organism>
<evidence type="ECO:0000313" key="5">
    <source>
        <dbReference type="Proteomes" id="UP000262901"/>
    </source>
</evidence>
<dbReference type="KEGG" id="schj:DDV21_002595"/>